<sequence>MVLSSTLTGSSVVYEARPARVIHLKTYDWPTYQINIWLFVMLLAASSILGVFATFIQTQMQMGLPVPWYFPYYVTVAAVALAFLLAIIWLIWYKRLLPAIVMIGAFALFVLWMVGLVASAVQLWGPGGVQSVCNLQVFNQSPHAPDVQTLAWMQQRNICQTWYLVFAMGLTGAIFLIWVMIIAYQPAPGIGRTAFSSNTFLTQTKYKKAPQVNLPTRRAATDPNTHDEILRDECSNREEDPGISRRKKKDSSKDQARDILQALYAIKVSDAAWRSGLGYLVADLDPVAKRGTQKLEHELLFGSSSSSQGALMHNGLFQSDLIVDRGKNCCSCRLEMAGGFSWDIAREVHLRIRSPSQESIPGEQVSNLPRDDSTTYLYRTSSRRAVLLDSLHGHGIPRNEGQSPAISAGPAALC</sequence>
<protein>
    <submittedName>
        <fullName evidence="3">Uncharacterized protein</fullName>
    </submittedName>
</protein>
<keyword evidence="2" id="KW-1133">Transmembrane helix</keyword>
<feature type="region of interest" description="Disordered" evidence="1">
    <location>
        <begin position="217"/>
        <end position="252"/>
    </location>
</feature>
<keyword evidence="2" id="KW-0472">Membrane</keyword>
<feature type="transmembrane region" description="Helical" evidence="2">
    <location>
        <begin position="34"/>
        <end position="56"/>
    </location>
</feature>
<name>A0A168C0R6_CORDF</name>
<feature type="transmembrane region" description="Helical" evidence="2">
    <location>
        <begin position="162"/>
        <end position="184"/>
    </location>
</feature>
<evidence type="ECO:0000313" key="3">
    <source>
        <dbReference type="EMBL" id="OAA70787.1"/>
    </source>
</evidence>
<dbReference type="Proteomes" id="UP000076881">
    <property type="component" value="Unassembled WGS sequence"/>
</dbReference>
<organism evidence="3 4">
    <name type="scientific">Akanthomyces lecanii RCEF 1005</name>
    <dbReference type="NCBI Taxonomy" id="1081108"/>
    <lineage>
        <taxon>Eukaryota</taxon>
        <taxon>Fungi</taxon>
        <taxon>Dikarya</taxon>
        <taxon>Ascomycota</taxon>
        <taxon>Pezizomycotina</taxon>
        <taxon>Sordariomycetes</taxon>
        <taxon>Hypocreomycetidae</taxon>
        <taxon>Hypocreales</taxon>
        <taxon>Cordycipitaceae</taxon>
        <taxon>Akanthomyces</taxon>
        <taxon>Cordyceps confragosa</taxon>
    </lineage>
</organism>
<dbReference type="STRING" id="1081108.A0A168C0R6"/>
<comment type="caution">
    <text evidence="3">The sequence shown here is derived from an EMBL/GenBank/DDBJ whole genome shotgun (WGS) entry which is preliminary data.</text>
</comment>
<keyword evidence="2" id="KW-0812">Transmembrane</keyword>
<evidence type="ECO:0000256" key="1">
    <source>
        <dbReference type="SAM" id="MobiDB-lite"/>
    </source>
</evidence>
<proteinExistence type="predicted"/>
<feature type="region of interest" description="Disordered" evidence="1">
    <location>
        <begin position="394"/>
        <end position="414"/>
    </location>
</feature>
<feature type="compositionally biased region" description="Basic and acidic residues" evidence="1">
    <location>
        <begin position="224"/>
        <end position="243"/>
    </location>
</feature>
<dbReference type="EMBL" id="AZHF01000009">
    <property type="protein sequence ID" value="OAA70787.1"/>
    <property type="molecule type" value="Genomic_DNA"/>
</dbReference>
<reference evidence="3 4" key="1">
    <citation type="journal article" date="2016" name="Genome Biol. Evol.">
        <title>Divergent and convergent evolution of fungal pathogenicity.</title>
        <authorList>
            <person name="Shang Y."/>
            <person name="Xiao G."/>
            <person name="Zheng P."/>
            <person name="Cen K."/>
            <person name="Zhan S."/>
            <person name="Wang C."/>
        </authorList>
    </citation>
    <scope>NUCLEOTIDE SEQUENCE [LARGE SCALE GENOMIC DNA]</scope>
    <source>
        <strain evidence="3 4">RCEF 1005</strain>
    </source>
</reference>
<gene>
    <name evidence="3" type="ORF">LEL_09378</name>
</gene>
<evidence type="ECO:0000256" key="2">
    <source>
        <dbReference type="SAM" id="Phobius"/>
    </source>
</evidence>
<dbReference type="AlphaFoldDB" id="A0A168C0R6"/>
<evidence type="ECO:0000313" key="4">
    <source>
        <dbReference type="Proteomes" id="UP000076881"/>
    </source>
</evidence>
<keyword evidence="4" id="KW-1185">Reference proteome</keyword>
<dbReference type="OrthoDB" id="3930290at2759"/>
<feature type="transmembrane region" description="Helical" evidence="2">
    <location>
        <begin position="99"/>
        <end position="121"/>
    </location>
</feature>
<accession>A0A168C0R6</accession>
<feature type="transmembrane region" description="Helical" evidence="2">
    <location>
        <begin position="68"/>
        <end position="93"/>
    </location>
</feature>